<name>A0A432YSB4_9GAMM</name>
<feature type="transmembrane region" description="Helical" evidence="1">
    <location>
        <begin position="81"/>
        <end position="100"/>
    </location>
</feature>
<feature type="transmembrane region" description="Helical" evidence="1">
    <location>
        <begin position="12"/>
        <end position="30"/>
    </location>
</feature>
<protein>
    <submittedName>
        <fullName evidence="2">Uncharacterized protein</fullName>
    </submittedName>
</protein>
<dbReference type="AlphaFoldDB" id="A0A432YSB4"/>
<keyword evidence="1" id="KW-0472">Membrane</keyword>
<evidence type="ECO:0000313" key="2">
    <source>
        <dbReference type="EMBL" id="RUO64537.1"/>
    </source>
</evidence>
<gene>
    <name evidence="2" type="ORF">CWI73_07550</name>
</gene>
<organism evidence="2 3">
    <name type="scientific">Idiomarina piscisalsi</name>
    <dbReference type="NCBI Taxonomy" id="1096243"/>
    <lineage>
        <taxon>Bacteria</taxon>
        <taxon>Pseudomonadati</taxon>
        <taxon>Pseudomonadota</taxon>
        <taxon>Gammaproteobacteria</taxon>
        <taxon>Alteromonadales</taxon>
        <taxon>Idiomarinaceae</taxon>
        <taxon>Idiomarina</taxon>
    </lineage>
</organism>
<sequence length="126" mass="14180">MFHQLNQQCRKGRYIAPLLLLVFALCWGQNLGWLEGCPKHQGAPAAEQIVGSHVDSGTKHENAKADCDKTAHLLQQFLSDITYAALSFFILLTLALRTTVNKRLAPPLFLFPCKRRPHAVFCCFLE</sequence>
<evidence type="ECO:0000256" key="1">
    <source>
        <dbReference type="SAM" id="Phobius"/>
    </source>
</evidence>
<reference evidence="2 3" key="1">
    <citation type="journal article" date="2011" name="Front. Microbiol.">
        <title>Genomic signatures of strain selection and enhancement in Bacillus atrophaeus var. globigii, a historical biowarfare simulant.</title>
        <authorList>
            <person name="Gibbons H.S."/>
            <person name="Broomall S.M."/>
            <person name="McNew L.A."/>
            <person name="Daligault H."/>
            <person name="Chapman C."/>
            <person name="Bruce D."/>
            <person name="Karavis M."/>
            <person name="Krepps M."/>
            <person name="McGregor P.A."/>
            <person name="Hong C."/>
            <person name="Park K.H."/>
            <person name="Akmal A."/>
            <person name="Feldman A."/>
            <person name="Lin J.S."/>
            <person name="Chang W.E."/>
            <person name="Higgs B.W."/>
            <person name="Demirev P."/>
            <person name="Lindquist J."/>
            <person name="Liem A."/>
            <person name="Fochler E."/>
            <person name="Read T.D."/>
            <person name="Tapia R."/>
            <person name="Johnson S."/>
            <person name="Bishop-Lilly K.A."/>
            <person name="Detter C."/>
            <person name="Han C."/>
            <person name="Sozhamannan S."/>
            <person name="Rosenzweig C.N."/>
            <person name="Skowronski E.W."/>
        </authorList>
    </citation>
    <scope>NUCLEOTIDE SEQUENCE [LARGE SCALE GENOMIC DNA]</scope>
    <source>
        <strain evidence="2 3">TPS4-2</strain>
    </source>
</reference>
<comment type="caution">
    <text evidence="2">The sequence shown here is derived from an EMBL/GenBank/DDBJ whole genome shotgun (WGS) entry which is preliminary data.</text>
</comment>
<keyword evidence="1" id="KW-1133">Transmembrane helix</keyword>
<proteinExistence type="predicted"/>
<keyword evidence="1" id="KW-0812">Transmembrane</keyword>
<accession>A0A432YSB4</accession>
<dbReference type="EMBL" id="PIQA01000004">
    <property type="protein sequence ID" value="RUO64537.1"/>
    <property type="molecule type" value="Genomic_DNA"/>
</dbReference>
<dbReference type="Proteomes" id="UP000288361">
    <property type="component" value="Unassembled WGS sequence"/>
</dbReference>
<evidence type="ECO:0000313" key="3">
    <source>
        <dbReference type="Proteomes" id="UP000288361"/>
    </source>
</evidence>